<proteinExistence type="inferred from homology"/>
<protein>
    <submittedName>
        <fullName evidence="11">ABC transporter permease</fullName>
    </submittedName>
</protein>
<comment type="similarity">
    <text evidence="6">Belongs to the ABC-4 integral membrane protein family.</text>
</comment>
<feature type="domain" description="MacB-like periplasmic core" evidence="10">
    <location>
        <begin position="17"/>
        <end position="229"/>
    </location>
</feature>
<accession>A0A941EVJ9</accession>
<keyword evidence="4 8" id="KW-1133">Transmembrane helix</keyword>
<comment type="caution">
    <text evidence="11">The sequence shown here is derived from an EMBL/GenBank/DDBJ whole genome shotgun (WGS) entry which is preliminary data.</text>
</comment>
<reference evidence="11" key="1">
    <citation type="submission" date="2021-04" db="EMBL/GenBank/DDBJ databases">
        <title>Genome based classification of Actinospica acidithermotolerans sp. nov., an actinobacterium isolated from an Indonesian hot spring.</title>
        <authorList>
            <person name="Kusuma A.B."/>
            <person name="Putra K.E."/>
            <person name="Nafisah S."/>
            <person name="Loh J."/>
            <person name="Nouioui I."/>
            <person name="Goodfellow M."/>
        </authorList>
    </citation>
    <scope>NUCLEOTIDE SEQUENCE</scope>
    <source>
        <strain evidence="11">CSCA 57</strain>
    </source>
</reference>
<feature type="transmembrane region" description="Helical" evidence="8">
    <location>
        <begin position="407"/>
        <end position="428"/>
    </location>
</feature>
<dbReference type="InterPro" id="IPR050250">
    <property type="entry name" value="Macrolide_Exporter_MacB"/>
</dbReference>
<feature type="transmembrane region" description="Helical" evidence="8">
    <location>
        <begin position="258"/>
        <end position="279"/>
    </location>
</feature>
<dbReference type="GO" id="GO:0005886">
    <property type="term" value="C:plasma membrane"/>
    <property type="evidence" value="ECO:0007669"/>
    <property type="project" value="UniProtKB-SubCell"/>
</dbReference>
<dbReference type="InterPro" id="IPR025857">
    <property type="entry name" value="MacB_PCD"/>
</dbReference>
<dbReference type="InterPro" id="IPR003838">
    <property type="entry name" value="ABC3_permease_C"/>
</dbReference>
<organism evidence="11 12">
    <name type="scientific">Actinospica durhamensis</name>
    <dbReference type="NCBI Taxonomy" id="1508375"/>
    <lineage>
        <taxon>Bacteria</taxon>
        <taxon>Bacillati</taxon>
        <taxon>Actinomycetota</taxon>
        <taxon>Actinomycetes</taxon>
        <taxon>Catenulisporales</taxon>
        <taxon>Actinospicaceae</taxon>
        <taxon>Actinospica</taxon>
    </lineage>
</organism>
<evidence type="ECO:0000313" key="12">
    <source>
        <dbReference type="Proteomes" id="UP000675781"/>
    </source>
</evidence>
<evidence type="ECO:0000313" key="11">
    <source>
        <dbReference type="EMBL" id="MBR7837172.1"/>
    </source>
</evidence>
<keyword evidence="12" id="KW-1185">Reference proteome</keyword>
<evidence type="ECO:0000256" key="3">
    <source>
        <dbReference type="ARBA" id="ARBA00022692"/>
    </source>
</evidence>
<evidence type="ECO:0000256" key="6">
    <source>
        <dbReference type="ARBA" id="ARBA00038076"/>
    </source>
</evidence>
<dbReference type="RefSeq" id="WP_212531641.1">
    <property type="nucleotide sequence ID" value="NZ_JAGSOG010000185.1"/>
</dbReference>
<evidence type="ECO:0000256" key="7">
    <source>
        <dbReference type="SAM" id="MobiDB-lite"/>
    </source>
</evidence>
<dbReference type="Proteomes" id="UP000675781">
    <property type="component" value="Unassembled WGS sequence"/>
</dbReference>
<keyword evidence="2" id="KW-1003">Cell membrane</keyword>
<dbReference type="PANTHER" id="PTHR30572:SF4">
    <property type="entry name" value="ABC TRANSPORTER PERMEASE YTRF"/>
    <property type="match status" value="1"/>
</dbReference>
<feature type="compositionally biased region" description="Polar residues" evidence="7">
    <location>
        <begin position="106"/>
        <end position="136"/>
    </location>
</feature>
<dbReference type="Pfam" id="PF02687">
    <property type="entry name" value="FtsX"/>
    <property type="match status" value="2"/>
</dbReference>
<evidence type="ECO:0000256" key="4">
    <source>
        <dbReference type="ARBA" id="ARBA00022989"/>
    </source>
</evidence>
<dbReference type="PANTHER" id="PTHR30572">
    <property type="entry name" value="MEMBRANE COMPONENT OF TRANSPORTER-RELATED"/>
    <property type="match status" value="1"/>
</dbReference>
<sequence>MFKATWRNFFAHKGRLALTLLVVVLSVGFVTGTLLFTDTINRTFDQMFASTSADVTVSQTAAQNQEVSASDPTVPASLVSRLATVPGAASVRGEVSTEQLVVTDAQGHQLSSSGGSPTVGTNWDPNGTSTSLSSGHAPQGQGEAVLDADTASHQRLVIGDELKVVAGPGTFTVKIVGLSQFKTLNPGSAFVYFDTPTAQADLLGKTGVFTSVDLTAAHGTSDDQLKANVLTAIGGHYDVKTAAEETSSNLSGLGFVSVLRVALLGFAGIALLVGAFLIVNTFQMLVAQRTRELGLLRALGASRKQVNRSVRTEAFLLGVIGSTLGIGAGYGLAAGLIVLMRGAGLNMPAGHLALELSTPIAGYAVGIIVTLIAAWGPARRAARISPMAALRDAGMPEDRRASRVRSAIGLVVAGGGAAALVAAANSSGGTGGAMLGLGVLATLVGEVLIGPLLASGVIRVLGLAIPRLFGPVGLLAKRNALRNPRRTGATAAALMIGLSLVAGLSVVSSSLLASASAQLDSSVGADFIITANGDLGVTPQALAAAKATPGLAHVTENKDITAKVGSTAAQADFFASSSTMPQDFTVKTVSGDMARVYSGDGIAIPQDLATAQHIRLGESVPVTFTGGSATDLPVVAITSEDTVFNKGSSYVSLQTLDASLPAAEQPIDFMLFAKADPGQADATYKQLQDRLAGYPQLDVKNQADYKALLHNEVAQLLDLVYGLLGLAIVVAILGVINTLALSVVERTREIGLLRAIGLSRRSLRRMIRLESVLIALFGAILGLGLGMGWGISAQRLMATAGLDVLSIPWPTIVAVLVGAGVVGLLAALLPALRASRMKVLRAIATD</sequence>
<feature type="transmembrane region" description="Helical" evidence="8">
    <location>
        <begin position="491"/>
        <end position="513"/>
    </location>
</feature>
<evidence type="ECO:0000259" key="10">
    <source>
        <dbReference type="Pfam" id="PF12704"/>
    </source>
</evidence>
<keyword evidence="5 8" id="KW-0472">Membrane</keyword>
<comment type="subcellular location">
    <subcellularLocation>
        <location evidence="1">Cell membrane</location>
        <topology evidence="1">Multi-pass membrane protein</topology>
    </subcellularLocation>
</comment>
<dbReference type="Pfam" id="PF12704">
    <property type="entry name" value="MacB_PCD"/>
    <property type="match status" value="2"/>
</dbReference>
<feature type="domain" description="ABC3 transporter permease C-terminal" evidence="9">
    <location>
        <begin position="266"/>
        <end position="386"/>
    </location>
</feature>
<keyword evidence="3 8" id="KW-0812">Transmembrane</keyword>
<dbReference type="AlphaFoldDB" id="A0A941EVJ9"/>
<gene>
    <name evidence="11" type="ORF">KDL01_28100</name>
</gene>
<feature type="transmembrane region" description="Helical" evidence="8">
    <location>
        <begin position="314"/>
        <end position="340"/>
    </location>
</feature>
<feature type="transmembrane region" description="Helical" evidence="8">
    <location>
        <begin position="448"/>
        <end position="470"/>
    </location>
</feature>
<evidence type="ECO:0000256" key="8">
    <source>
        <dbReference type="SAM" id="Phobius"/>
    </source>
</evidence>
<feature type="transmembrane region" description="Helical" evidence="8">
    <location>
        <begin position="360"/>
        <end position="378"/>
    </location>
</feature>
<evidence type="ECO:0000256" key="5">
    <source>
        <dbReference type="ARBA" id="ARBA00023136"/>
    </source>
</evidence>
<evidence type="ECO:0000256" key="1">
    <source>
        <dbReference type="ARBA" id="ARBA00004651"/>
    </source>
</evidence>
<evidence type="ECO:0000256" key="2">
    <source>
        <dbReference type="ARBA" id="ARBA00022475"/>
    </source>
</evidence>
<feature type="transmembrane region" description="Helical" evidence="8">
    <location>
        <begin position="811"/>
        <end position="832"/>
    </location>
</feature>
<name>A0A941EVJ9_9ACTN</name>
<feature type="domain" description="ABC3 transporter permease C-terminal" evidence="9">
    <location>
        <begin position="723"/>
        <end position="838"/>
    </location>
</feature>
<feature type="region of interest" description="Disordered" evidence="7">
    <location>
        <begin position="106"/>
        <end position="144"/>
    </location>
</feature>
<feature type="transmembrane region" description="Helical" evidence="8">
    <location>
        <begin position="719"/>
        <end position="744"/>
    </location>
</feature>
<evidence type="ECO:0000259" key="9">
    <source>
        <dbReference type="Pfam" id="PF02687"/>
    </source>
</evidence>
<feature type="transmembrane region" description="Helical" evidence="8">
    <location>
        <begin position="769"/>
        <end position="791"/>
    </location>
</feature>
<feature type="domain" description="MacB-like periplasmic core" evidence="10">
    <location>
        <begin position="487"/>
        <end position="687"/>
    </location>
</feature>
<dbReference type="GO" id="GO:0022857">
    <property type="term" value="F:transmembrane transporter activity"/>
    <property type="evidence" value="ECO:0007669"/>
    <property type="project" value="TreeGrafter"/>
</dbReference>
<dbReference type="EMBL" id="JAGSOG010000185">
    <property type="protein sequence ID" value="MBR7837172.1"/>
    <property type="molecule type" value="Genomic_DNA"/>
</dbReference>